<evidence type="ECO:0000313" key="3">
    <source>
        <dbReference type="EMBL" id="MFC1853523.1"/>
    </source>
</evidence>
<dbReference type="PROSITE" id="PS50994">
    <property type="entry name" value="INTEGRASE"/>
    <property type="match status" value="1"/>
</dbReference>
<evidence type="ECO:0000259" key="2">
    <source>
        <dbReference type="PROSITE" id="PS50994"/>
    </source>
</evidence>
<dbReference type="InterPro" id="IPR012337">
    <property type="entry name" value="RNaseH-like_sf"/>
</dbReference>
<name>A0ABV6Z4Z7_UNCC1</name>
<dbReference type="Gene3D" id="3.30.420.10">
    <property type="entry name" value="Ribonuclease H-like superfamily/Ribonuclease H"/>
    <property type="match status" value="1"/>
</dbReference>
<dbReference type="InterPro" id="IPR001584">
    <property type="entry name" value="Integrase_cat-core"/>
</dbReference>
<proteinExistence type="predicted"/>
<feature type="region of interest" description="Disordered" evidence="1">
    <location>
        <begin position="440"/>
        <end position="463"/>
    </location>
</feature>
<feature type="domain" description="Integrase catalytic" evidence="2">
    <location>
        <begin position="149"/>
        <end position="328"/>
    </location>
</feature>
<dbReference type="PANTHER" id="PTHR35004">
    <property type="entry name" value="TRANSPOSASE RV3428C-RELATED"/>
    <property type="match status" value="1"/>
</dbReference>
<dbReference type="SUPFAM" id="SSF53098">
    <property type="entry name" value="Ribonuclease H-like"/>
    <property type="match status" value="1"/>
</dbReference>
<accession>A0ABV6Z4Z7</accession>
<keyword evidence="4" id="KW-1185">Reference proteome</keyword>
<comment type="caution">
    <text evidence="3">The sequence shown here is derived from an EMBL/GenBank/DDBJ whole genome shotgun (WGS) entry which is preliminary data.</text>
</comment>
<organism evidence="3 4">
    <name type="scientific">candidate division CSSED10-310 bacterium</name>
    <dbReference type="NCBI Taxonomy" id="2855610"/>
    <lineage>
        <taxon>Bacteria</taxon>
        <taxon>Bacteria division CSSED10-310</taxon>
    </lineage>
</organism>
<protein>
    <recommendedName>
        <fullName evidence="2">Integrase catalytic domain-containing protein</fullName>
    </recommendedName>
</protein>
<gene>
    <name evidence="3" type="ORF">ACFL27_25310</name>
</gene>
<dbReference type="EMBL" id="JBHPBY010000521">
    <property type="protein sequence ID" value="MFC1853523.1"/>
    <property type="molecule type" value="Genomic_DNA"/>
</dbReference>
<dbReference type="PANTHER" id="PTHR35004:SF6">
    <property type="entry name" value="TRANSPOSASE"/>
    <property type="match status" value="1"/>
</dbReference>
<reference evidence="3 4" key="1">
    <citation type="submission" date="2024-09" db="EMBL/GenBank/DDBJ databases">
        <title>Laminarin stimulates single cell rates of sulfate reduction while oxygen inhibits transcriptomic activity in coastal marine sediment.</title>
        <authorList>
            <person name="Lindsay M."/>
            <person name="Orcutt B."/>
            <person name="Emerson D."/>
            <person name="Stepanauskas R."/>
            <person name="D'Angelo T."/>
        </authorList>
    </citation>
    <scope>NUCLEOTIDE SEQUENCE [LARGE SCALE GENOMIC DNA]</scope>
    <source>
        <strain evidence="3">SAG AM-311-K15</strain>
    </source>
</reference>
<dbReference type="Proteomes" id="UP001594351">
    <property type="component" value="Unassembled WGS sequence"/>
</dbReference>
<dbReference type="InterPro" id="IPR036397">
    <property type="entry name" value="RNaseH_sf"/>
</dbReference>
<evidence type="ECO:0000313" key="4">
    <source>
        <dbReference type="Proteomes" id="UP001594351"/>
    </source>
</evidence>
<evidence type="ECO:0000256" key="1">
    <source>
        <dbReference type="SAM" id="MobiDB-lite"/>
    </source>
</evidence>
<sequence length="463" mass="53326">MNQSDTTITKPPSSEAVFRFLLVSQVLSRVVGGLSRSEAIRQVLKNDQFTLEGTIKSVSGRTLHRWVMSYLAEGLAGLEPYHRPSTGTVAFSQHLLTFFIEEKQTKPPPSIPELIRRARRKGLLSEKDKIDWTTVYRALKREGVDVKRHRHSPDDDQRRFAYEHRMQMMLCDGKHFKAGITRQKRVAFFYLDDATRFGLEVMVGTSETPLLFLQGLYKVICQYGIPQLMYLDHGPGFRANDSIVVADQVGSTLLLGRSSYPEGHGKIERFNQTALNSVLRNLDRRPDVDPHCEALRLRLRHWLTKDYNVRPHEALGQDTPFNRFHNDTKALEFPSNEQELDSQFMITEMRTVSKDNIVSMDSVEYEMPKGYRRKRVILYRNVLDESIHFQHKDRLIQLFEVDKGLNARTKRGKMAIDDEEEPAHPPAPTAADMAFEHDHSALVDDEGSFHKERLAHNNPSKEE</sequence>